<feature type="transmembrane region" description="Helical" evidence="3">
    <location>
        <begin position="150"/>
        <end position="169"/>
    </location>
</feature>
<dbReference type="GO" id="GO:0003677">
    <property type="term" value="F:DNA binding"/>
    <property type="evidence" value="ECO:0007669"/>
    <property type="project" value="UniProtKB-UniRule"/>
</dbReference>
<evidence type="ECO:0000256" key="3">
    <source>
        <dbReference type="SAM" id="Phobius"/>
    </source>
</evidence>
<dbReference type="RefSeq" id="WP_177201995.1">
    <property type="nucleotide sequence ID" value="NZ_FOXB01000010.1"/>
</dbReference>
<dbReference type="PROSITE" id="PS01081">
    <property type="entry name" value="HTH_TETR_1"/>
    <property type="match status" value="1"/>
</dbReference>
<dbReference type="InterPro" id="IPR001647">
    <property type="entry name" value="HTH_TetR"/>
</dbReference>
<dbReference type="InterPro" id="IPR009057">
    <property type="entry name" value="Homeodomain-like_sf"/>
</dbReference>
<dbReference type="Gene3D" id="1.10.10.60">
    <property type="entry name" value="Homeodomain-like"/>
    <property type="match status" value="1"/>
</dbReference>
<evidence type="ECO:0000256" key="2">
    <source>
        <dbReference type="PROSITE-ProRule" id="PRU00335"/>
    </source>
</evidence>
<keyword evidence="3" id="KW-1133">Transmembrane helix</keyword>
<gene>
    <name evidence="5" type="ORF">SAMN05216234_11057</name>
</gene>
<evidence type="ECO:0000313" key="5">
    <source>
        <dbReference type="EMBL" id="SFP21177.1"/>
    </source>
</evidence>
<dbReference type="InterPro" id="IPR050624">
    <property type="entry name" value="HTH-type_Tx_Regulator"/>
</dbReference>
<keyword evidence="1 2" id="KW-0238">DNA-binding</keyword>
<dbReference type="AlphaFoldDB" id="A0A1I5NHI9"/>
<keyword evidence="6" id="KW-1185">Reference proteome</keyword>
<dbReference type="PANTHER" id="PTHR43479:SF11">
    <property type="entry name" value="ACREF_ENVCD OPERON REPRESSOR-RELATED"/>
    <property type="match status" value="1"/>
</dbReference>
<keyword evidence="3" id="KW-0472">Membrane</keyword>
<dbReference type="Pfam" id="PF00440">
    <property type="entry name" value="TetR_N"/>
    <property type="match status" value="1"/>
</dbReference>
<organism evidence="5 6">
    <name type="scientific">Hydrogenimonas thermophila</name>
    <dbReference type="NCBI Taxonomy" id="223786"/>
    <lineage>
        <taxon>Bacteria</taxon>
        <taxon>Pseudomonadati</taxon>
        <taxon>Campylobacterota</taxon>
        <taxon>Epsilonproteobacteria</taxon>
        <taxon>Campylobacterales</taxon>
        <taxon>Hydrogenimonadaceae</taxon>
        <taxon>Hydrogenimonas</taxon>
    </lineage>
</organism>
<evidence type="ECO:0000256" key="1">
    <source>
        <dbReference type="ARBA" id="ARBA00023125"/>
    </source>
</evidence>
<reference evidence="5 6" key="1">
    <citation type="submission" date="2016-10" db="EMBL/GenBank/DDBJ databases">
        <authorList>
            <person name="de Groot N.N."/>
        </authorList>
    </citation>
    <scope>NUCLEOTIDE SEQUENCE [LARGE SCALE GENOMIC DNA]</scope>
    <source>
        <strain evidence="5 6">EP1-55-1</strain>
    </source>
</reference>
<dbReference type="EMBL" id="FOXB01000010">
    <property type="protein sequence ID" value="SFP21177.1"/>
    <property type="molecule type" value="Genomic_DNA"/>
</dbReference>
<dbReference type="SUPFAM" id="SSF46689">
    <property type="entry name" value="Homeodomain-like"/>
    <property type="match status" value="1"/>
</dbReference>
<dbReference type="STRING" id="223786.SAMN05216234_11057"/>
<name>A0A1I5NHI9_9BACT</name>
<feature type="DNA-binding region" description="H-T-H motif" evidence="2">
    <location>
        <begin position="27"/>
        <end position="46"/>
    </location>
</feature>
<dbReference type="PANTHER" id="PTHR43479">
    <property type="entry name" value="ACREF/ENVCD OPERON REPRESSOR-RELATED"/>
    <property type="match status" value="1"/>
</dbReference>
<dbReference type="Gene3D" id="1.10.357.10">
    <property type="entry name" value="Tetracycline Repressor, domain 2"/>
    <property type="match status" value="1"/>
</dbReference>
<evidence type="ECO:0000259" key="4">
    <source>
        <dbReference type="PROSITE" id="PS50977"/>
    </source>
</evidence>
<sequence length="193" mass="22151">MNKRQKRAKIIASSLQLFSKHGFYKTTMRDIASNLGISEGSLYTHFPSKMSLATAAISHVTGKLAIDLRYINSKPISATKKIYEFVKSYFSFIQKNPEMVEYFFQVYLSNREIFCNEEDCGFSLAKEFIEELEILIDDGVKNNEFTQENFFIAFSSIMGILGSITFLHSEHVLEKELESYCEEIAKAICRTLN</sequence>
<protein>
    <submittedName>
        <fullName evidence="5">Transcriptional regulator, TetR family</fullName>
    </submittedName>
</protein>
<dbReference type="PRINTS" id="PR00455">
    <property type="entry name" value="HTHTETR"/>
</dbReference>
<evidence type="ECO:0000313" key="6">
    <source>
        <dbReference type="Proteomes" id="UP000199227"/>
    </source>
</evidence>
<accession>A0A1I5NHI9</accession>
<dbReference type="PROSITE" id="PS50977">
    <property type="entry name" value="HTH_TETR_2"/>
    <property type="match status" value="1"/>
</dbReference>
<dbReference type="InterPro" id="IPR023772">
    <property type="entry name" value="DNA-bd_HTH_TetR-type_CS"/>
</dbReference>
<proteinExistence type="predicted"/>
<keyword evidence="3" id="KW-0812">Transmembrane</keyword>
<dbReference type="Proteomes" id="UP000199227">
    <property type="component" value="Unassembled WGS sequence"/>
</dbReference>
<feature type="domain" description="HTH tetR-type" evidence="4">
    <location>
        <begin position="4"/>
        <end position="64"/>
    </location>
</feature>